<gene>
    <name evidence="3" type="ORF">NEOLI_000240</name>
</gene>
<proteinExistence type="predicted"/>
<reference evidence="3 4" key="1">
    <citation type="submission" date="2016-04" db="EMBL/GenBank/DDBJ databases">
        <title>Evolutionary innovation and constraint leading to complex multicellularity in the Ascomycota.</title>
        <authorList>
            <person name="Cisse O."/>
            <person name="Nguyen A."/>
            <person name="Hewitt D.A."/>
            <person name="Jedd G."/>
            <person name="Stajich J.E."/>
        </authorList>
    </citation>
    <scope>NUCLEOTIDE SEQUENCE [LARGE SCALE GENOMIC DNA]</scope>
    <source>
        <strain evidence="3 4">DAH-3</strain>
    </source>
</reference>
<dbReference type="STRING" id="1198029.A0A1U7LIZ0"/>
<comment type="caution">
    <text evidence="3">The sequence shown here is derived from an EMBL/GenBank/DDBJ whole genome shotgun (WGS) entry which is preliminary data.</text>
</comment>
<evidence type="ECO:0000259" key="2">
    <source>
        <dbReference type="Pfam" id="PF13422"/>
    </source>
</evidence>
<dbReference type="InterPro" id="IPR015915">
    <property type="entry name" value="Kelch-typ_b-propeller"/>
</dbReference>
<feature type="region of interest" description="Disordered" evidence="1">
    <location>
        <begin position="602"/>
        <end position="621"/>
    </location>
</feature>
<feature type="domain" description="DUF4110" evidence="2">
    <location>
        <begin position="531"/>
        <end position="614"/>
    </location>
</feature>
<keyword evidence="4" id="KW-1185">Reference proteome</keyword>
<feature type="region of interest" description="Disordered" evidence="1">
    <location>
        <begin position="470"/>
        <end position="536"/>
    </location>
</feature>
<dbReference type="Proteomes" id="UP000186594">
    <property type="component" value="Unassembled WGS sequence"/>
</dbReference>
<dbReference type="InterPro" id="IPR052588">
    <property type="entry name" value="Kelch_domain_protein"/>
</dbReference>
<feature type="region of interest" description="Disordered" evidence="1">
    <location>
        <begin position="1"/>
        <end position="36"/>
    </location>
</feature>
<accession>A0A1U7LIZ0</accession>
<evidence type="ECO:0000256" key="1">
    <source>
        <dbReference type="SAM" id="MobiDB-lite"/>
    </source>
</evidence>
<feature type="compositionally biased region" description="Acidic residues" evidence="1">
    <location>
        <begin position="482"/>
        <end position="501"/>
    </location>
</feature>
<organism evidence="3 4">
    <name type="scientific">Neolecta irregularis (strain DAH-3)</name>
    <dbReference type="NCBI Taxonomy" id="1198029"/>
    <lineage>
        <taxon>Eukaryota</taxon>
        <taxon>Fungi</taxon>
        <taxon>Dikarya</taxon>
        <taxon>Ascomycota</taxon>
        <taxon>Taphrinomycotina</taxon>
        <taxon>Neolectales</taxon>
        <taxon>Neolectaceae</taxon>
        <taxon>Neolecta</taxon>
    </lineage>
</organism>
<sequence>MGKDKKTAKAEKKARTAEKTQRKESKKTAKTKKKSKFADHDVDIDVVLQDYARQQEKFNEITEIVHDGPPSRRVNATLVNNPFKNELLLFGGELYDGKTATFYNGSYNIDKSEWRKITSGNSPLPRSAHQLVSHSSGILFLFGGEFSSPKQKTFYHYSDFWSLDPTTRTWTRITTSKKNPSPSARSGHRMVSWKNFIILFGGFQDTGAHTNYLDDLWVFDVHEYTWTKIEFAPHTQRPEARSGFSLLPAADGAVLIGGYSRMKEGKNSRGIVHTDIWLLRMSSTLKNIRWEKRRKPGFAPSPRVGYQMVYHRGRGLAFGGVYDSLDEEENLESTFFNDLYAYQTEMHRWYGLQLRPPRQRTRKIVEHRRQRGKVADDELLQLQKAIEQSTGLDDDDLTVDVSQGNTLHEEIKLSMELPHERFNTMLAVSNDVLYIYGGSFESSREYTLDSFHAIDLVKLDGVRTIWETPIEEERWEGSASETESEDDEEDDEEEDEEEEALESGHVLSETRKDSKSTRVDDPGSNEPVSTIDPSLPIPKPFESLKEFYDRTAAAWLEVAMEKSRSRGKELRKDGFIRAEMHWWDCREEVRALEDKMDEEGDLGMGEVVEKDIKTSQMGKRR</sequence>
<dbReference type="Pfam" id="PF24681">
    <property type="entry name" value="Kelch_KLHDC2_KLHL20_DRC7"/>
    <property type="match status" value="1"/>
</dbReference>
<dbReference type="PANTHER" id="PTHR46063">
    <property type="entry name" value="KELCH DOMAIN-CONTAINING PROTEIN"/>
    <property type="match status" value="1"/>
</dbReference>
<dbReference type="SUPFAM" id="SSF117281">
    <property type="entry name" value="Kelch motif"/>
    <property type="match status" value="1"/>
</dbReference>
<evidence type="ECO:0000313" key="3">
    <source>
        <dbReference type="EMBL" id="OLL22614.1"/>
    </source>
</evidence>
<dbReference type="AlphaFoldDB" id="A0A1U7LIZ0"/>
<dbReference type="InterPro" id="IPR025183">
    <property type="entry name" value="DUF4110"/>
</dbReference>
<name>A0A1U7LIZ0_NEOID</name>
<dbReference type="OrthoDB" id="4447at2759"/>
<feature type="compositionally biased region" description="Basic and acidic residues" evidence="1">
    <location>
        <begin position="1"/>
        <end position="27"/>
    </location>
</feature>
<dbReference type="PANTHER" id="PTHR46063:SF1">
    <property type="entry name" value="KELCH DOMAIN-CONTAINING PROTEIN 4"/>
    <property type="match status" value="1"/>
</dbReference>
<dbReference type="Gene3D" id="2.120.10.80">
    <property type="entry name" value="Kelch-type beta propeller"/>
    <property type="match status" value="1"/>
</dbReference>
<feature type="compositionally biased region" description="Basic and acidic residues" evidence="1">
    <location>
        <begin position="508"/>
        <end position="521"/>
    </location>
</feature>
<dbReference type="Pfam" id="PF13422">
    <property type="entry name" value="DUF4110"/>
    <property type="match status" value="1"/>
</dbReference>
<protein>
    <submittedName>
        <fullName evidence="3">Kelch repeat-containing protein 3</fullName>
    </submittedName>
</protein>
<dbReference type="EMBL" id="LXFE01003012">
    <property type="protein sequence ID" value="OLL22614.1"/>
    <property type="molecule type" value="Genomic_DNA"/>
</dbReference>
<dbReference type="OMA" id="PSPRVGC"/>
<evidence type="ECO:0000313" key="4">
    <source>
        <dbReference type="Proteomes" id="UP000186594"/>
    </source>
</evidence>